<keyword evidence="2" id="KW-1185">Reference proteome</keyword>
<dbReference type="RefSeq" id="WP_377927125.1">
    <property type="nucleotide sequence ID" value="NZ_JBHUEM010000004.1"/>
</dbReference>
<organism evidence="1 2">
    <name type="scientific">Bacillus salitolerans</name>
    <dbReference type="NCBI Taxonomy" id="1437434"/>
    <lineage>
        <taxon>Bacteria</taxon>
        <taxon>Bacillati</taxon>
        <taxon>Bacillota</taxon>
        <taxon>Bacilli</taxon>
        <taxon>Bacillales</taxon>
        <taxon>Bacillaceae</taxon>
        <taxon>Bacillus</taxon>
    </lineage>
</organism>
<dbReference type="Proteomes" id="UP001597214">
    <property type="component" value="Unassembled WGS sequence"/>
</dbReference>
<evidence type="ECO:0000313" key="1">
    <source>
        <dbReference type="EMBL" id="MFD1735989.1"/>
    </source>
</evidence>
<accession>A0ABW4LLD9</accession>
<reference evidence="2" key="1">
    <citation type="journal article" date="2019" name="Int. J. Syst. Evol. Microbiol.">
        <title>The Global Catalogue of Microorganisms (GCM) 10K type strain sequencing project: providing services to taxonomists for standard genome sequencing and annotation.</title>
        <authorList>
            <consortium name="The Broad Institute Genomics Platform"/>
            <consortium name="The Broad Institute Genome Sequencing Center for Infectious Disease"/>
            <person name="Wu L."/>
            <person name="Ma J."/>
        </authorList>
    </citation>
    <scope>NUCLEOTIDE SEQUENCE [LARGE SCALE GENOMIC DNA]</scope>
    <source>
        <strain evidence="2">CCUG 49339</strain>
    </source>
</reference>
<protein>
    <submittedName>
        <fullName evidence="1">Uncharacterized protein</fullName>
    </submittedName>
</protein>
<dbReference type="EMBL" id="JBHUEM010000004">
    <property type="protein sequence ID" value="MFD1735989.1"/>
    <property type="molecule type" value="Genomic_DNA"/>
</dbReference>
<proteinExistence type="predicted"/>
<sequence>MIKKTGNEYSDLLEQELLEAGVPMLNGLDGKPMNPTNVLVNHSISAKPFINILLNYAQRK</sequence>
<comment type="caution">
    <text evidence="1">The sequence shown here is derived from an EMBL/GenBank/DDBJ whole genome shotgun (WGS) entry which is preliminary data.</text>
</comment>
<evidence type="ECO:0000313" key="2">
    <source>
        <dbReference type="Proteomes" id="UP001597214"/>
    </source>
</evidence>
<gene>
    <name evidence="1" type="ORF">ACFSCX_05370</name>
</gene>
<name>A0ABW4LLD9_9BACI</name>